<dbReference type="SUPFAM" id="SSF46938">
    <property type="entry name" value="CRAL/TRIO N-terminal domain"/>
    <property type="match status" value="2"/>
</dbReference>
<dbReference type="PROSITE" id="PS50191">
    <property type="entry name" value="CRAL_TRIO"/>
    <property type="match status" value="1"/>
</dbReference>
<dbReference type="EMBL" id="JABWDY010036905">
    <property type="protein sequence ID" value="KAF5180836.1"/>
    <property type="molecule type" value="Genomic_DNA"/>
</dbReference>
<feature type="domain" description="CRAL-TRIO" evidence="1">
    <location>
        <begin position="69"/>
        <end position="171"/>
    </location>
</feature>
<dbReference type="InterPro" id="IPR036865">
    <property type="entry name" value="CRAL-TRIO_dom_sf"/>
</dbReference>
<dbReference type="Proteomes" id="UP000554482">
    <property type="component" value="Unassembled WGS sequence"/>
</dbReference>
<evidence type="ECO:0000259" key="1">
    <source>
        <dbReference type="PROSITE" id="PS50191"/>
    </source>
</evidence>
<gene>
    <name evidence="2" type="ORF">FRX31_029577</name>
</gene>
<dbReference type="InterPro" id="IPR011074">
    <property type="entry name" value="CRAL/TRIO_N_dom"/>
</dbReference>
<proteinExistence type="predicted"/>
<dbReference type="PANTHER" id="PTHR46277">
    <property type="entry name" value="OS03G0850700 PROTEIN"/>
    <property type="match status" value="1"/>
</dbReference>
<dbReference type="AlphaFoldDB" id="A0A7J6V735"/>
<dbReference type="PANTHER" id="PTHR46277:SF3">
    <property type="entry name" value="BINDING PROTEIN, PUTATIVE-RELATED"/>
    <property type="match status" value="1"/>
</dbReference>
<dbReference type="Gene3D" id="3.40.525.10">
    <property type="entry name" value="CRAL-TRIO lipid binding domain"/>
    <property type="match status" value="2"/>
</dbReference>
<keyword evidence="3" id="KW-1185">Reference proteome</keyword>
<organism evidence="2 3">
    <name type="scientific">Thalictrum thalictroides</name>
    <name type="common">Rue-anemone</name>
    <name type="synonym">Anemone thalictroides</name>
    <dbReference type="NCBI Taxonomy" id="46969"/>
    <lineage>
        <taxon>Eukaryota</taxon>
        <taxon>Viridiplantae</taxon>
        <taxon>Streptophyta</taxon>
        <taxon>Embryophyta</taxon>
        <taxon>Tracheophyta</taxon>
        <taxon>Spermatophyta</taxon>
        <taxon>Magnoliopsida</taxon>
        <taxon>Ranunculales</taxon>
        <taxon>Ranunculaceae</taxon>
        <taxon>Thalictroideae</taxon>
        <taxon>Thalictrum</taxon>
    </lineage>
</organism>
<sequence>MESNEIEQNKLRLMRSFVETQDPNSKEVDDLILIRFLRVRKLDVNKASDSFLKYIKWRREVAPNGYISELQVLNELSQKKLFMQGFDKKRRPIAVVFYGRHAPIKGKESLDELKRFMVYFLDKLCARMPNDQDQFTCIGDLTGWGFSHFDFNGCVAILSILQDYFPERLGQEVDDQILKRFLHVRKLDVDRASDSFLKYLKWIRMVAPNGSISKVEIPNELAQNKIFVQGFDKKGRPIAVVFFGRHVATKGKESLDELKLKAQDHSVLELKGVSSLWCNVAMMHQINCSHQQSFNTP</sequence>
<dbReference type="SUPFAM" id="SSF52087">
    <property type="entry name" value="CRAL/TRIO domain"/>
    <property type="match status" value="1"/>
</dbReference>
<evidence type="ECO:0000313" key="3">
    <source>
        <dbReference type="Proteomes" id="UP000554482"/>
    </source>
</evidence>
<dbReference type="InterPro" id="IPR001251">
    <property type="entry name" value="CRAL-TRIO_dom"/>
</dbReference>
<dbReference type="OrthoDB" id="1434354at2759"/>
<name>A0A7J6V735_THATH</name>
<protein>
    <submittedName>
        <fullName evidence="2">Patellin-5</fullName>
    </submittedName>
</protein>
<dbReference type="SMART" id="SM00516">
    <property type="entry name" value="SEC14"/>
    <property type="match status" value="1"/>
</dbReference>
<reference evidence="2 3" key="1">
    <citation type="submission" date="2020-06" db="EMBL/GenBank/DDBJ databases">
        <title>Transcriptomic and genomic resources for Thalictrum thalictroides and T. hernandezii: Facilitating candidate gene discovery in an emerging model plant lineage.</title>
        <authorList>
            <person name="Arias T."/>
            <person name="Riano-Pachon D.M."/>
            <person name="Di Stilio V.S."/>
        </authorList>
    </citation>
    <scope>NUCLEOTIDE SEQUENCE [LARGE SCALE GENOMIC DNA]</scope>
    <source>
        <strain evidence="3">cv. WT478/WT964</strain>
        <tissue evidence="2">Leaves</tissue>
    </source>
</reference>
<evidence type="ECO:0000313" key="2">
    <source>
        <dbReference type="EMBL" id="KAF5180836.1"/>
    </source>
</evidence>
<comment type="caution">
    <text evidence="2">The sequence shown here is derived from an EMBL/GenBank/DDBJ whole genome shotgun (WGS) entry which is preliminary data.</text>
</comment>
<dbReference type="InterPro" id="IPR036273">
    <property type="entry name" value="CRAL/TRIO_N_dom_sf"/>
</dbReference>
<dbReference type="CDD" id="cd00170">
    <property type="entry name" value="SEC14"/>
    <property type="match status" value="1"/>
</dbReference>
<dbReference type="SMART" id="SM01100">
    <property type="entry name" value="CRAL_TRIO_N"/>
    <property type="match status" value="2"/>
</dbReference>
<accession>A0A7J6V735</accession>
<dbReference type="Pfam" id="PF00650">
    <property type="entry name" value="CRAL_TRIO"/>
    <property type="match status" value="1"/>
</dbReference>